<keyword evidence="9" id="KW-0808">Transferase</keyword>
<comment type="subcellular location">
    <subcellularLocation>
        <location evidence="2">Endoplasmic reticulum membrane</location>
        <topology evidence="2">Multi-pass membrane protein</topology>
    </subcellularLocation>
</comment>
<keyword evidence="7" id="KW-1133">Transmembrane helix</keyword>
<dbReference type="GO" id="GO:0018279">
    <property type="term" value="P:protein N-linked glycosylation via asparagine"/>
    <property type="evidence" value="ECO:0007669"/>
    <property type="project" value="TreeGrafter"/>
</dbReference>
<evidence type="ECO:0000256" key="7">
    <source>
        <dbReference type="ARBA" id="ARBA00022989"/>
    </source>
</evidence>
<dbReference type="VEuPathDB" id="FungiDB:B1J91_J08569g"/>
<dbReference type="GO" id="GO:0015035">
    <property type="term" value="F:protein-disulfide reductase activity"/>
    <property type="evidence" value="ECO:0007669"/>
    <property type="project" value="EnsemblFungi"/>
</dbReference>
<evidence type="ECO:0000256" key="4">
    <source>
        <dbReference type="ARBA" id="ARBA00022692"/>
    </source>
</evidence>
<dbReference type="VEuPathDB" id="FungiDB:GW608_J08437"/>
<dbReference type="InterPro" id="IPR036249">
    <property type="entry name" value="Thioredoxin-like_sf"/>
</dbReference>
<dbReference type="GO" id="GO:0008250">
    <property type="term" value="C:oligosaccharyltransferase complex"/>
    <property type="evidence" value="ECO:0007669"/>
    <property type="project" value="EnsemblFungi"/>
</dbReference>
<evidence type="ECO:0000256" key="3">
    <source>
        <dbReference type="ARBA" id="ARBA00009561"/>
    </source>
</evidence>
<dbReference type="AlphaFoldDB" id="A0A0W0DH16"/>
<keyword evidence="8" id="KW-0472">Membrane</keyword>
<dbReference type="SUPFAM" id="SSF52833">
    <property type="entry name" value="Thioredoxin-like"/>
    <property type="match status" value="1"/>
</dbReference>
<dbReference type="GO" id="GO:0004579">
    <property type="term" value="F:dolichyl-diphosphooligosaccharide-protein glycotransferase activity"/>
    <property type="evidence" value="ECO:0007669"/>
    <property type="project" value="EnsemblFungi"/>
</dbReference>
<sequence>MQMFNFSRLVALLLVLVNVSLALSPKQFNKERLKYKDSIIDLNDRNWGRLLANPKESYLVTVFTATGRQYGCTMCTELAEHYETVVRSWFADHPDGISKNDGSKSLFFAKVDAVDQNVPELFQKFNVEQVPRIIIYEPGKGDPQYKFLDIQLSGENVVETLIAGIKESTDVQDFEIHEEINWSSVTITGVATFATVLLVKKQSTLALKIFTSRYVWGFGTIFFIIAMLGGHMFNRIRNTPEAGMDKLKNVIYILPGQISGQYAIETQIVGLLYAVLCALIVALVMVVPNVSKKLSGPENAKETAQVIVTILTAVFIYMFFAAFTKVFEVKYTGYPYTLLKLFNFFGK</sequence>
<dbReference type="OMA" id="VLFGMYS"/>
<evidence type="ECO:0000256" key="8">
    <source>
        <dbReference type="ARBA" id="ARBA00023136"/>
    </source>
</evidence>
<comment type="similarity">
    <text evidence="3">Belongs to the OST3/OST6 family.</text>
</comment>
<accession>A0A0W0DH16</accession>
<dbReference type="Proteomes" id="UP000054886">
    <property type="component" value="Unassembled WGS sequence"/>
</dbReference>
<dbReference type="VEuPathDB" id="FungiDB:CAGL0J08569g"/>
<dbReference type="PhylomeDB" id="A0A0W0DH16"/>
<protein>
    <submittedName>
        <fullName evidence="9">Dolichyl-diphosphooligosaccharide--protein glycosyltransferase subunit 3</fullName>
    </submittedName>
</protein>
<dbReference type="VEuPathDB" id="FungiDB:GVI51_J08415"/>
<evidence type="ECO:0000256" key="5">
    <source>
        <dbReference type="ARBA" id="ARBA00022729"/>
    </source>
</evidence>
<name>A0A0W0DH16_CANGB</name>
<comment type="function">
    <text evidence="1">Subunit of the oligosaccharyl transferase (OST) complex that catalyzes the initial transfer of a defined glycan (Glc(3)Man(9)GlcNAc(2) in eukaryotes) from the lipid carrier dolichol-pyrophosphate to an asparagine residue within an Asn-X-Ser/Thr consensus motif in nascent polypeptide chains, the first step in protein N-glycosylation. N-glycosylation occurs cotranslationally and the complex associates with the Sec61 complex at the channel-forming translocon complex that mediates protein translocation across the endoplasmic reticulum (ER). All subunits are required for a maximal enzyme activity.</text>
</comment>
<gene>
    <name evidence="9" type="ORF">AO440_003133</name>
</gene>
<dbReference type="PANTHER" id="PTHR12692:SF0">
    <property type="entry name" value="GH11935P"/>
    <property type="match status" value="1"/>
</dbReference>
<evidence type="ECO:0000256" key="6">
    <source>
        <dbReference type="ARBA" id="ARBA00022824"/>
    </source>
</evidence>
<evidence type="ECO:0000313" key="9">
    <source>
        <dbReference type="EMBL" id="KTB11132.1"/>
    </source>
</evidence>
<keyword evidence="4" id="KW-0812">Transmembrane</keyword>
<dbReference type="GO" id="GO:0035269">
    <property type="term" value="P:protein O-linked glycosylation via mannose"/>
    <property type="evidence" value="ECO:0007669"/>
    <property type="project" value="EnsemblFungi"/>
</dbReference>
<dbReference type="OrthoDB" id="67566at2759"/>
<dbReference type="InterPro" id="IPR021149">
    <property type="entry name" value="OligosaccharylTrfase_OST3/OST6"/>
</dbReference>
<keyword evidence="5" id="KW-0732">Signal</keyword>
<dbReference type="VEuPathDB" id="FungiDB:GWK60_J08393"/>
<evidence type="ECO:0000313" key="10">
    <source>
        <dbReference type="Proteomes" id="UP000054886"/>
    </source>
</evidence>
<dbReference type="Pfam" id="PF04756">
    <property type="entry name" value="OST3_OST6"/>
    <property type="match status" value="1"/>
</dbReference>
<evidence type="ECO:0000256" key="2">
    <source>
        <dbReference type="ARBA" id="ARBA00004477"/>
    </source>
</evidence>
<reference evidence="9 10" key="1">
    <citation type="submission" date="2015-10" db="EMBL/GenBank/DDBJ databases">
        <title>Draft genomes sequences of Candida glabrata isolates 1A, 1B, 2A, 2B, 3A and 3B.</title>
        <authorList>
            <person name="Haavelsrud O.E."/>
            <person name="Gaustad P."/>
        </authorList>
    </citation>
    <scope>NUCLEOTIDE SEQUENCE [LARGE SCALE GENOMIC DNA]</scope>
    <source>
        <strain evidence="9">910700640</strain>
    </source>
</reference>
<proteinExistence type="inferred from homology"/>
<dbReference type="Gene3D" id="3.40.30.10">
    <property type="entry name" value="Glutaredoxin"/>
    <property type="match status" value="1"/>
</dbReference>
<keyword evidence="6" id="KW-0256">Endoplasmic reticulum</keyword>
<organism evidence="9 10">
    <name type="scientific">Candida glabrata</name>
    <name type="common">Yeast</name>
    <name type="synonym">Torulopsis glabrata</name>
    <dbReference type="NCBI Taxonomy" id="5478"/>
    <lineage>
        <taxon>Eukaryota</taxon>
        <taxon>Fungi</taxon>
        <taxon>Dikarya</taxon>
        <taxon>Ascomycota</taxon>
        <taxon>Saccharomycotina</taxon>
        <taxon>Saccharomycetes</taxon>
        <taxon>Saccharomycetales</taxon>
        <taxon>Saccharomycetaceae</taxon>
        <taxon>Nakaseomyces</taxon>
    </lineage>
</organism>
<dbReference type="PANTHER" id="PTHR12692">
    <property type="entry name" value="DOLICHYL-DIPHOSPHOOLIGOSACCHARIDE--PROTEIN GLYCOSYLTRANSFERASE-RELATED"/>
    <property type="match status" value="1"/>
</dbReference>
<dbReference type="EMBL" id="LLZZ01000043">
    <property type="protein sequence ID" value="KTB11132.1"/>
    <property type="molecule type" value="Genomic_DNA"/>
</dbReference>
<comment type="caution">
    <text evidence="9">The sequence shown here is derived from an EMBL/GenBank/DDBJ whole genome shotgun (WGS) entry which is preliminary data.</text>
</comment>
<evidence type="ECO:0000256" key="1">
    <source>
        <dbReference type="ARBA" id="ARBA00002791"/>
    </source>
</evidence>